<organism evidence="5 6">
    <name type="scientific">Flexivirga oryzae</name>
    <dbReference type="NCBI Taxonomy" id="1794944"/>
    <lineage>
        <taxon>Bacteria</taxon>
        <taxon>Bacillati</taxon>
        <taxon>Actinomycetota</taxon>
        <taxon>Actinomycetes</taxon>
        <taxon>Micrococcales</taxon>
        <taxon>Dermacoccaceae</taxon>
        <taxon>Flexivirga</taxon>
    </lineage>
</organism>
<dbReference type="InterPro" id="IPR020084">
    <property type="entry name" value="NUDIX_hydrolase_CS"/>
</dbReference>
<dbReference type="InterPro" id="IPR015797">
    <property type="entry name" value="NUDIX_hydrolase-like_dom_sf"/>
</dbReference>
<dbReference type="SUPFAM" id="SSF46785">
    <property type="entry name" value="Winged helix' DNA-binding domain"/>
    <property type="match status" value="1"/>
</dbReference>
<dbReference type="GO" id="GO:0035539">
    <property type="term" value="F:8-oxo-7,8-dihydrodeoxyguanosine triphosphate pyrophosphatase activity"/>
    <property type="evidence" value="ECO:0007669"/>
    <property type="project" value="UniProtKB-EC"/>
</dbReference>
<name>A0A839N614_9MICO</name>
<feature type="domain" description="Nudix hydrolase" evidence="4">
    <location>
        <begin position="9"/>
        <end position="145"/>
    </location>
</feature>
<reference evidence="5 6" key="1">
    <citation type="submission" date="2020-08" db="EMBL/GenBank/DDBJ databases">
        <title>Sequencing the genomes of 1000 actinobacteria strains.</title>
        <authorList>
            <person name="Klenk H.-P."/>
        </authorList>
    </citation>
    <scope>NUCLEOTIDE SEQUENCE [LARGE SCALE GENOMIC DNA]</scope>
    <source>
        <strain evidence="5 6">DSM 105369</strain>
    </source>
</reference>
<proteinExistence type="inferred from homology"/>
<evidence type="ECO:0000256" key="3">
    <source>
        <dbReference type="RuleBase" id="RU003476"/>
    </source>
</evidence>
<dbReference type="EMBL" id="JACHVQ010000001">
    <property type="protein sequence ID" value="MBB2890645.1"/>
    <property type="molecule type" value="Genomic_DNA"/>
</dbReference>
<dbReference type="PROSITE" id="PS51462">
    <property type="entry name" value="NUDIX"/>
    <property type="match status" value="1"/>
</dbReference>
<dbReference type="Pfam" id="PF00293">
    <property type="entry name" value="NUDIX"/>
    <property type="match status" value="1"/>
</dbReference>
<dbReference type="SUPFAM" id="SSF55811">
    <property type="entry name" value="Nudix"/>
    <property type="match status" value="1"/>
</dbReference>
<dbReference type="AlphaFoldDB" id="A0A839N614"/>
<evidence type="ECO:0000259" key="4">
    <source>
        <dbReference type="PROSITE" id="PS51462"/>
    </source>
</evidence>
<dbReference type="PRINTS" id="PR00502">
    <property type="entry name" value="NUDIXFAMILY"/>
</dbReference>
<dbReference type="CDD" id="cd18873">
    <property type="entry name" value="NUDIX_NadM_like"/>
    <property type="match status" value="1"/>
</dbReference>
<dbReference type="Proteomes" id="UP000559182">
    <property type="component" value="Unassembled WGS sequence"/>
</dbReference>
<evidence type="ECO:0000313" key="5">
    <source>
        <dbReference type="EMBL" id="MBB2890645.1"/>
    </source>
</evidence>
<comment type="caution">
    <text evidence="5">The sequence shown here is derived from an EMBL/GenBank/DDBJ whole genome shotgun (WGS) entry which is preliminary data.</text>
</comment>
<dbReference type="PANTHER" id="PTHR43736:SF4">
    <property type="entry name" value="SLR1690 PROTEIN"/>
    <property type="match status" value="1"/>
</dbReference>
<dbReference type="EC" id="3.6.1.55" evidence="5"/>
<comment type="similarity">
    <text evidence="1 3">Belongs to the Nudix hydrolase family.</text>
</comment>
<dbReference type="Gene3D" id="3.90.79.10">
    <property type="entry name" value="Nucleoside Triphosphate Pyrophosphohydrolase"/>
    <property type="match status" value="1"/>
</dbReference>
<evidence type="ECO:0000256" key="1">
    <source>
        <dbReference type="ARBA" id="ARBA00005582"/>
    </source>
</evidence>
<gene>
    <name evidence="5" type="ORF">FHU39_000629</name>
</gene>
<dbReference type="InterPro" id="IPR020476">
    <property type="entry name" value="Nudix_hydrolase"/>
</dbReference>
<dbReference type="InterPro" id="IPR036390">
    <property type="entry name" value="WH_DNA-bd_sf"/>
</dbReference>
<dbReference type="PROSITE" id="PS00893">
    <property type="entry name" value="NUDIX_BOX"/>
    <property type="match status" value="1"/>
</dbReference>
<dbReference type="RefSeq" id="WP_183318908.1">
    <property type="nucleotide sequence ID" value="NZ_JACHVQ010000001.1"/>
</dbReference>
<dbReference type="Gene3D" id="1.10.10.10">
    <property type="entry name" value="Winged helix-like DNA-binding domain superfamily/Winged helix DNA-binding domain"/>
    <property type="match status" value="1"/>
</dbReference>
<dbReference type="Pfam" id="PF21906">
    <property type="entry name" value="WHD_NrtR"/>
    <property type="match status" value="1"/>
</dbReference>
<keyword evidence="6" id="KW-1185">Reference proteome</keyword>
<sequence length="228" mass="24540">MTTPDRLIAWVAADIVALTLRGGALHVALVKRKAAAARGQWALPGGFLLQGESAEVAAARELEEEVGLGRAEVRLEQLGTYSAPKRDTEHSRRVISVAYLALAANLPETVAGTDAGEASWVPVDKAVKRRLAFDHPQILRDGVERARAKLEYSTIATSFLDGEFTISELRAVYEAVWGARLDAANFHRKVTGTPGFVEATGEMRRGRGRPAALFTAGSAQSLNPPLTR</sequence>
<protein>
    <submittedName>
        <fullName evidence="5">8-oxo-dGTP diphosphatase</fullName>
        <ecNumber evidence="5">3.6.1.55</ecNumber>
    </submittedName>
</protein>
<dbReference type="InterPro" id="IPR054105">
    <property type="entry name" value="WHD_NrtR"/>
</dbReference>
<accession>A0A839N614</accession>
<dbReference type="InterPro" id="IPR036388">
    <property type="entry name" value="WH-like_DNA-bd_sf"/>
</dbReference>
<evidence type="ECO:0000256" key="2">
    <source>
        <dbReference type="ARBA" id="ARBA00022801"/>
    </source>
</evidence>
<evidence type="ECO:0000313" key="6">
    <source>
        <dbReference type="Proteomes" id="UP000559182"/>
    </source>
</evidence>
<dbReference type="InterPro" id="IPR000086">
    <property type="entry name" value="NUDIX_hydrolase_dom"/>
</dbReference>
<dbReference type="PANTHER" id="PTHR43736">
    <property type="entry name" value="ADP-RIBOSE PYROPHOSPHATASE"/>
    <property type="match status" value="1"/>
</dbReference>
<keyword evidence="2 3" id="KW-0378">Hydrolase</keyword>